<keyword evidence="4" id="KW-1185">Reference proteome</keyword>
<feature type="chain" id="PRO_5003628998" evidence="2">
    <location>
        <begin position="26"/>
        <end position="921"/>
    </location>
</feature>
<dbReference type="InterPro" id="IPR019734">
    <property type="entry name" value="TPR_rpt"/>
</dbReference>
<evidence type="ECO:0000256" key="2">
    <source>
        <dbReference type="SAM" id="SignalP"/>
    </source>
</evidence>
<reference evidence="3 4" key="1">
    <citation type="journal article" date="2012" name="J. Bacteriol.">
        <title>Complete genome sequence of phototrophic betaproteobacterium Rubrivivax gelatinosus IL144.</title>
        <authorList>
            <person name="Nagashima S."/>
            <person name="Kamimura A."/>
            <person name="Shimizu T."/>
            <person name="Nakamura-isaki S."/>
            <person name="Aono E."/>
            <person name="Sakamoto K."/>
            <person name="Ichikawa N."/>
            <person name="Nakazawa H."/>
            <person name="Sekine M."/>
            <person name="Yamazaki S."/>
            <person name="Fujita N."/>
            <person name="Shimada K."/>
            <person name="Hanada S."/>
            <person name="Nagashima K.V.P."/>
        </authorList>
    </citation>
    <scope>NUCLEOTIDE SEQUENCE [LARGE SCALE GENOMIC DNA]</scope>
    <source>
        <strain evidence="4">NBRC 100245 / IL144</strain>
    </source>
</reference>
<dbReference type="Gene3D" id="1.25.40.10">
    <property type="entry name" value="Tetratricopeptide repeat domain"/>
    <property type="match status" value="6"/>
</dbReference>
<dbReference type="Pfam" id="PF13181">
    <property type="entry name" value="TPR_8"/>
    <property type="match status" value="1"/>
</dbReference>
<protein>
    <submittedName>
        <fullName evidence="3">TPR repeat protein</fullName>
    </submittedName>
</protein>
<dbReference type="EMBL" id="AP012320">
    <property type="protein sequence ID" value="BAL93749.1"/>
    <property type="molecule type" value="Genomic_DNA"/>
</dbReference>
<dbReference type="Proteomes" id="UP000007883">
    <property type="component" value="Chromosome"/>
</dbReference>
<dbReference type="SUPFAM" id="SSF48452">
    <property type="entry name" value="TPR-like"/>
    <property type="match status" value="4"/>
</dbReference>
<dbReference type="PATRIC" id="fig|983917.3.peg.397"/>
<gene>
    <name evidence="3" type="ordered locus">RGE_04040</name>
</gene>
<feature type="repeat" description="TPR" evidence="1">
    <location>
        <begin position="367"/>
        <end position="400"/>
    </location>
</feature>
<name>I0HL62_RUBGI</name>
<dbReference type="Pfam" id="PF13432">
    <property type="entry name" value="TPR_16"/>
    <property type="match status" value="5"/>
</dbReference>
<keyword evidence="1" id="KW-0802">TPR repeat</keyword>
<feature type="signal peptide" evidence="2">
    <location>
        <begin position="1"/>
        <end position="25"/>
    </location>
</feature>
<dbReference type="NCBIfam" id="TIGR02917">
    <property type="entry name" value="PEP_TPR_lipo"/>
    <property type="match status" value="1"/>
</dbReference>
<dbReference type="PROSITE" id="PS50005">
    <property type="entry name" value="TPR"/>
    <property type="match status" value="2"/>
</dbReference>
<proteinExistence type="predicted"/>
<dbReference type="RefSeq" id="WP_014426625.1">
    <property type="nucleotide sequence ID" value="NC_017075.1"/>
</dbReference>
<dbReference type="SMART" id="SM00028">
    <property type="entry name" value="TPR"/>
    <property type="match status" value="12"/>
</dbReference>
<evidence type="ECO:0000313" key="4">
    <source>
        <dbReference type="Proteomes" id="UP000007883"/>
    </source>
</evidence>
<feature type="repeat" description="TPR" evidence="1">
    <location>
        <begin position="128"/>
        <end position="161"/>
    </location>
</feature>
<dbReference type="eggNOG" id="COG3118">
    <property type="taxonomic scope" value="Bacteria"/>
</dbReference>
<dbReference type="PROSITE" id="PS51257">
    <property type="entry name" value="PROKAR_LIPOPROTEIN"/>
    <property type="match status" value="1"/>
</dbReference>
<dbReference type="eggNOG" id="COG0457">
    <property type="taxonomic scope" value="Bacteria"/>
</dbReference>
<evidence type="ECO:0000313" key="3">
    <source>
        <dbReference type="EMBL" id="BAL93749.1"/>
    </source>
</evidence>
<dbReference type="PANTHER" id="PTHR12558">
    <property type="entry name" value="CELL DIVISION CYCLE 16,23,27"/>
    <property type="match status" value="1"/>
</dbReference>
<dbReference type="KEGG" id="rge:RGE_04040"/>
<sequence length="921" mass="96630">MKTLTRSAATLAVAALLAACGGPSADELLATAKDSLAQHDTKSATISLKSALQKNPDLAEARLLLGTTLLASGDAAGASVELRKATQLKLPEARVVPPLARALLATGEERRIVQTWADTTLGQPAADADLATTLAQAYLKLDQAEKAAAAVDAALKAQPDWAPAMLLKARMLASRQDVDGALALVDRMTAADPKQADAWLLKGQLEQYGRHDRDAALAAYRRAVEADARKMTAHQALVGLLVAGGQLDAAEAHVQQLAKTLPDVAGTKLLQAQIAYLRGDYEGVRKLTQPLVQATPNNPVVLQLAGAAEYQLRALPQAETLLAKAVQLQPGMPLATGLLAQIYLRGGQADKALALLQPELDGGKPRAETLLLAGQAHLQNGQAHQAEAAFAQAAKLAPQDPRARTALAMGKIGRGDAAGLGELETLAAGDSGVGADMALIASLLRRGDRAKALKAIDALDAKRPHDPTPELLRGRVLLTGGDRAGARAAFERAAKRDATYFPAVASLAALDLADGKAAAARQRFDAEIARDPKNWRAMLALAEWLERTGAGADAVSAQLAAAVKAAPNEALPRLRLIDDRLARRDARGALAAARDATTALPSSADLLAAQARAELASQDYQQALTSFQKLSQMLPRSPAGLLGQSDAHLGLKDPAAAERALKSALDLAPKLVPAQRALIGLYTADGRYAEAVALAREIQKQRPAEAVGYLAEAEVELARRKPEAALAVLRSAVQKAPGADTAIRLHAALRATGHGDEAERFAAGWQKQHAEDLAFRFHLGDEALARQDWAGAEARYREVLSRQPNNPLALNNVAWLLLKQGKPGALAMAEKANTVAPGQAALRDTLALAAAAEGQLPRALALQKDTVQRAPEAPALRLTLAKLLLQSGDKAGARAELDKLAKLGPGFDGQTEVAELLKKVS</sequence>
<dbReference type="PANTHER" id="PTHR12558:SF33">
    <property type="entry name" value="BLL7664 PROTEIN"/>
    <property type="match status" value="1"/>
</dbReference>
<dbReference type="STRING" id="983917.RGE_04040"/>
<dbReference type="eggNOG" id="COG5010">
    <property type="taxonomic scope" value="Bacteria"/>
</dbReference>
<dbReference type="AlphaFoldDB" id="I0HL62"/>
<keyword evidence="2" id="KW-0732">Signal</keyword>
<evidence type="ECO:0000256" key="1">
    <source>
        <dbReference type="PROSITE-ProRule" id="PRU00339"/>
    </source>
</evidence>
<dbReference type="HOGENOM" id="CLU_007251_0_1_4"/>
<accession>I0HL62</accession>
<organism evidence="3 4">
    <name type="scientific">Rubrivivax gelatinosus (strain NBRC 100245 / IL144)</name>
    <dbReference type="NCBI Taxonomy" id="983917"/>
    <lineage>
        <taxon>Bacteria</taxon>
        <taxon>Pseudomonadati</taxon>
        <taxon>Pseudomonadota</taxon>
        <taxon>Betaproteobacteria</taxon>
        <taxon>Burkholderiales</taxon>
        <taxon>Sphaerotilaceae</taxon>
        <taxon>Rubrivivax</taxon>
    </lineage>
</organism>
<dbReference type="Pfam" id="PF14559">
    <property type="entry name" value="TPR_19"/>
    <property type="match status" value="3"/>
</dbReference>
<dbReference type="InterPro" id="IPR014266">
    <property type="entry name" value="PEP-CTERM_TPR_PrsT"/>
</dbReference>
<dbReference type="InterPro" id="IPR011990">
    <property type="entry name" value="TPR-like_helical_dom_sf"/>
</dbReference>